<dbReference type="EMBL" id="ML991776">
    <property type="protein sequence ID" value="KAF2238211.1"/>
    <property type="molecule type" value="Genomic_DNA"/>
</dbReference>
<feature type="chain" id="PRO_5025674931" description="Late sexual development protein" evidence="1">
    <location>
        <begin position="23"/>
        <end position="386"/>
    </location>
</feature>
<dbReference type="Proteomes" id="UP000800092">
    <property type="component" value="Unassembled WGS sequence"/>
</dbReference>
<gene>
    <name evidence="2" type="ORF">EV356DRAFT_529211</name>
</gene>
<organism evidence="2 3">
    <name type="scientific">Viridothelium virens</name>
    <name type="common">Speckled blister lichen</name>
    <name type="synonym">Trypethelium virens</name>
    <dbReference type="NCBI Taxonomy" id="1048519"/>
    <lineage>
        <taxon>Eukaryota</taxon>
        <taxon>Fungi</taxon>
        <taxon>Dikarya</taxon>
        <taxon>Ascomycota</taxon>
        <taxon>Pezizomycotina</taxon>
        <taxon>Dothideomycetes</taxon>
        <taxon>Dothideomycetes incertae sedis</taxon>
        <taxon>Trypetheliales</taxon>
        <taxon>Trypetheliaceae</taxon>
        <taxon>Viridothelium</taxon>
    </lineage>
</organism>
<reference evidence="2" key="1">
    <citation type="journal article" date="2020" name="Stud. Mycol.">
        <title>101 Dothideomycetes genomes: a test case for predicting lifestyles and emergence of pathogens.</title>
        <authorList>
            <person name="Haridas S."/>
            <person name="Albert R."/>
            <person name="Binder M."/>
            <person name="Bloem J."/>
            <person name="Labutti K."/>
            <person name="Salamov A."/>
            <person name="Andreopoulos B."/>
            <person name="Baker S."/>
            <person name="Barry K."/>
            <person name="Bills G."/>
            <person name="Bluhm B."/>
            <person name="Cannon C."/>
            <person name="Castanera R."/>
            <person name="Culley D."/>
            <person name="Daum C."/>
            <person name="Ezra D."/>
            <person name="Gonzalez J."/>
            <person name="Henrissat B."/>
            <person name="Kuo A."/>
            <person name="Liang C."/>
            <person name="Lipzen A."/>
            <person name="Lutzoni F."/>
            <person name="Magnuson J."/>
            <person name="Mondo S."/>
            <person name="Nolan M."/>
            <person name="Ohm R."/>
            <person name="Pangilinan J."/>
            <person name="Park H.-J."/>
            <person name="Ramirez L."/>
            <person name="Alfaro M."/>
            <person name="Sun H."/>
            <person name="Tritt A."/>
            <person name="Yoshinaga Y."/>
            <person name="Zwiers L.-H."/>
            <person name="Turgeon B."/>
            <person name="Goodwin S."/>
            <person name="Spatafora J."/>
            <person name="Crous P."/>
            <person name="Grigoriev I."/>
        </authorList>
    </citation>
    <scope>NUCLEOTIDE SEQUENCE</scope>
    <source>
        <strain evidence="2">Tuck. ex Michener</strain>
    </source>
</reference>
<dbReference type="OrthoDB" id="5293813at2759"/>
<evidence type="ECO:0000313" key="2">
    <source>
        <dbReference type="EMBL" id="KAF2238211.1"/>
    </source>
</evidence>
<evidence type="ECO:0000313" key="3">
    <source>
        <dbReference type="Proteomes" id="UP000800092"/>
    </source>
</evidence>
<keyword evidence="3" id="KW-1185">Reference proteome</keyword>
<feature type="signal peptide" evidence="1">
    <location>
        <begin position="1"/>
        <end position="22"/>
    </location>
</feature>
<evidence type="ECO:0000256" key="1">
    <source>
        <dbReference type="SAM" id="SignalP"/>
    </source>
</evidence>
<proteinExistence type="predicted"/>
<evidence type="ECO:0008006" key="4">
    <source>
        <dbReference type="Google" id="ProtNLM"/>
    </source>
</evidence>
<sequence length="386" mass="42302">MHSSIASAALIGLSYFSSLVASAPPAPRPDIFKFPLANNFPTPNQAAIKEIQEQAHGTLPIAPANPPPSTPVSDEGLSNLRLIAFNEIFEVAYFTQLLYNVTQNYTNYQEKDFNGQSRQYIIDQLTATIAQEELHALNANNGLQANNKDLIVGCNYNFPVDTFQDAIALAATFTDVVLGTLQDVNQIFAIHNDSDLVRGVSSVIAQEGEQDGWYRFLQTVNGKPANKIPNALPFLTTSARNFAYTAILEFVVPNTCDQKNITLLNSEFQAFIPMKVETSPIPATNQTLEFSISLTAPGAEQYRQANVINNLKMIYINQQNAPVKIDINDDAQVVDNDKVTFSAYFPFKEYDMNGLTIAAVAPDGTYDTADDVAKHALIAPGLIEIN</sequence>
<accession>A0A6A6HJS1</accession>
<protein>
    <recommendedName>
        <fullName evidence="4">Late sexual development protein</fullName>
    </recommendedName>
</protein>
<dbReference type="AlphaFoldDB" id="A0A6A6HJS1"/>
<name>A0A6A6HJS1_VIRVR</name>
<keyword evidence="1" id="KW-0732">Signal</keyword>